<protein>
    <submittedName>
        <fullName evidence="1">Uncharacterized protein</fullName>
    </submittedName>
</protein>
<gene>
    <name evidence="1" type="ORF">GHK86_13900</name>
</gene>
<evidence type="ECO:0000313" key="2">
    <source>
        <dbReference type="Proteomes" id="UP000437736"/>
    </source>
</evidence>
<comment type="caution">
    <text evidence="1">The sequence shown here is derived from an EMBL/GenBank/DDBJ whole genome shotgun (WGS) entry which is preliminary data.</text>
</comment>
<reference evidence="1 2" key="1">
    <citation type="submission" date="2019-11" db="EMBL/GenBank/DDBJ databases">
        <title>Acidiferrimicrobium australis gen. nov., sp. nov., an acidophilic and obligately heterotrophic, member of the Actinobacteria that catalyses dissimilatory oxido- reduction of iron isolated from metal-rich acidic water in Chile.</title>
        <authorList>
            <person name="Gonzalez D."/>
            <person name="Huber K."/>
            <person name="Hedrich S."/>
            <person name="Rojas-Villalobos C."/>
            <person name="Quatrini R."/>
            <person name="Dinamarca M.A."/>
            <person name="Schwarz A."/>
            <person name="Canales C."/>
            <person name="Nancucheo I."/>
        </authorList>
    </citation>
    <scope>NUCLEOTIDE SEQUENCE [LARGE SCALE GENOMIC DNA]</scope>
    <source>
        <strain evidence="1 2">USS-CCA1</strain>
    </source>
</reference>
<sequence length="118" mass="13245">MSKYTVNDAGVAHARELIEAHHYDLHTEWSEAAPSADQGNDEIDRHGYDGYGRWHLAVDTEASEGTKDRYGFPYGDFRRVNRAALIHAKQRASQNGHDQVAGAADRLLQQLDERAGRN</sequence>
<keyword evidence="2" id="KW-1185">Reference proteome</keyword>
<evidence type="ECO:0000313" key="1">
    <source>
        <dbReference type="EMBL" id="MST33806.1"/>
    </source>
</evidence>
<proteinExistence type="predicted"/>
<name>A0ABW9QWR9_9ACTN</name>
<accession>A0ABW9QWR9</accession>
<organism evidence="1 2">
    <name type="scientific">Acidiferrimicrobium australe</name>
    <dbReference type="NCBI Taxonomy" id="2664430"/>
    <lineage>
        <taxon>Bacteria</taxon>
        <taxon>Bacillati</taxon>
        <taxon>Actinomycetota</taxon>
        <taxon>Acidimicrobiia</taxon>
        <taxon>Acidimicrobiales</taxon>
        <taxon>Acidimicrobiaceae</taxon>
        <taxon>Acidiferrimicrobium</taxon>
    </lineage>
</organism>
<dbReference type="EMBL" id="WJHE01000733">
    <property type="protein sequence ID" value="MST33806.1"/>
    <property type="molecule type" value="Genomic_DNA"/>
</dbReference>
<dbReference type="Proteomes" id="UP000437736">
    <property type="component" value="Unassembled WGS sequence"/>
</dbReference>